<evidence type="ECO:0000256" key="4">
    <source>
        <dbReference type="SAM" id="SignalP"/>
    </source>
</evidence>
<dbReference type="CDD" id="cd13563">
    <property type="entry name" value="PBP2_SsuA_like_6"/>
    <property type="match status" value="1"/>
</dbReference>
<sequence length="338" mass="36785">MNQLWTRRQTLWMLTGMTGSLVLHACTFGNQKNQNTAAIGLNPWVGSTPLHIAKEKGFFQKRGLNLEVKIFSGTGDANSAYISGRLDSWSPVTSEAVALAAKGGVVSEFRIVLVQDISNGADGILARNSIKNLADFKGKKIAVEEDSVSHFFLLKALETVKLKAGDFTLVNTPPDAAAAAYQSGQIDIAVTYSPYLAKADQAQPDGRIIFTSSDLPGAIADLYVFSPQFIQDRPQTVDAFIRGILDGLEFYNNNKEEGMAIAASAIGVSPEELAKDIQGIELPNLAKNLQILTDHNSSESLLKSMKSLAEFLKERNQIQQIPDLETLIEPKFLRAIQS</sequence>
<dbReference type="EMBL" id="CP159837">
    <property type="protein sequence ID" value="XCM35381.1"/>
    <property type="molecule type" value="Genomic_DNA"/>
</dbReference>
<dbReference type="SUPFAM" id="SSF53850">
    <property type="entry name" value="Periplasmic binding protein-like II"/>
    <property type="match status" value="1"/>
</dbReference>
<evidence type="ECO:0000256" key="3">
    <source>
        <dbReference type="ARBA" id="ARBA00022729"/>
    </source>
</evidence>
<reference evidence="5" key="1">
    <citation type="submission" date="2024-07" db="EMBL/GenBank/DDBJ databases">
        <authorList>
            <person name="Kim Y.J."/>
            <person name="Jeong J.Y."/>
        </authorList>
    </citation>
    <scope>NUCLEOTIDE SEQUENCE</scope>
    <source>
        <strain evidence="5">GIHE-MW2</strain>
    </source>
</reference>
<dbReference type="PANTHER" id="PTHR30024:SF47">
    <property type="entry name" value="TAURINE-BINDING PERIPLASMIC PROTEIN"/>
    <property type="match status" value="1"/>
</dbReference>
<comment type="similarity">
    <text evidence="2">Belongs to the bacterial solute-binding protein SsuA/TauA family.</text>
</comment>
<name>A0AAU8JB54_9CYAN</name>
<organism evidence="5">
    <name type="scientific">Planktothricoides raciborskii GIHE-MW2</name>
    <dbReference type="NCBI Taxonomy" id="2792601"/>
    <lineage>
        <taxon>Bacteria</taxon>
        <taxon>Bacillati</taxon>
        <taxon>Cyanobacteriota</taxon>
        <taxon>Cyanophyceae</taxon>
        <taxon>Oscillatoriophycideae</taxon>
        <taxon>Oscillatoriales</taxon>
        <taxon>Oscillatoriaceae</taxon>
        <taxon>Planktothricoides</taxon>
    </lineage>
</organism>
<feature type="signal peptide" evidence="4">
    <location>
        <begin position="1"/>
        <end position="25"/>
    </location>
</feature>
<dbReference type="RefSeq" id="WP_054465814.1">
    <property type="nucleotide sequence ID" value="NZ_CP159837.1"/>
</dbReference>
<dbReference type="AlphaFoldDB" id="A0AAU8JB54"/>
<gene>
    <name evidence="5" type="ORF">ABWT76_004056</name>
</gene>
<accession>A0AAU8JB54</accession>
<evidence type="ECO:0000256" key="2">
    <source>
        <dbReference type="ARBA" id="ARBA00010742"/>
    </source>
</evidence>
<protein>
    <submittedName>
        <fullName evidence="5">ABC transporter substrate-binding protein</fullName>
    </submittedName>
</protein>
<evidence type="ECO:0000256" key="1">
    <source>
        <dbReference type="ARBA" id="ARBA00004418"/>
    </source>
</evidence>
<dbReference type="PANTHER" id="PTHR30024">
    <property type="entry name" value="ALIPHATIC SULFONATES-BINDING PROTEIN-RELATED"/>
    <property type="match status" value="1"/>
</dbReference>
<dbReference type="Pfam" id="PF13379">
    <property type="entry name" value="NMT1_2"/>
    <property type="match status" value="1"/>
</dbReference>
<dbReference type="GO" id="GO:0042597">
    <property type="term" value="C:periplasmic space"/>
    <property type="evidence" value="ECO:0007669"/>
    <property type="project" value="UniProtKB-SubCell"/>
</dbReference>
<keyword evidence="3 4" id="KW-0732">Signal</keyword>
<evidence type="ECO:0000313" key="5">
    <source>
        <dbReference type="EMBL" id="XCM35381.1"/>
    </source>
</evidence>
<feature type="chain" id="PRO_5043414636" evidence="4">
    <location>
        <begin position="26"/>
        <end position="338"/>
    </location>
</feature>
<dbReference type="Gene3D" id="3.40.190.10">
    <property type="entry name" value="Periplasmic binding protein-like II"/>
    <property type="match status" value="2"/>
</dbReference>
<comment type="subcellular location">
    <subcellularLocation>
        <location evidence="1">Periplasm</location>
    </subcellularLocation>
</comment>
<proteinExistence type="inferred from homology"/>